<protein>
    <submittedName>
        <fullName evidence="2">Uncharacterized protein</fullName>
    </submittedName>
</protein>
<feature type="region of interest" description="Disordered" evidence="1">
    <location>
        <begin position="13"/>
        <end position="164"/>
    </location>
</feature>
<feature type="compositionally biased region" description="Acidic residues" evidence="1">
    <location>
        <begin position="60"/>
        <end position="70"/>
    </location>
</feature>
<dbReference type="AlphaFoldDB" id="A0ABD0M032"/>
<keyword evidence="3" id="KW-1185">Reference proteome</keyword>
<sequence>MTPLRLQAPLAEKIIRKQDSDSSISSASDDDEPSSPSVTSHSSAPVVPTHPPKSFSNIDYSDEESDDEAGDYATLQKTAVAEPRAATLTRRPDWTQDEPQLQSPDMKQDKNLRASHGEEKNLPGKSSKSGDKNQGHSASGGDDEIQQQTASKVEAAKAELLSLP</sequence>
<name>A0ABD0M032_9CAEN</name>
<gene>
    <name evidence="2" type="ORF">BaRGS_00003694</name>
</gene>
<evidence type="ECO:0000313" key="2">
    <source>
        <dbReference type="EMBL" id="KAK7505124.1"/>
    </source>
</evidence>
<dbReference type="Proteomes" id="UP001519460">
    <property type="component" value="Unassembled WGS sequence"/>
</dbReference>
<evidence type="ECO:0000256" key="1">
    <source>
        <dbReference type="SAM" id="MobiDB-lite"/>
    </source>
</evidence>
<feature type="compositionally biased region" description="Low complexity" evidence="1">
    <location>
        <begin position="34"/>
        <end position="47"/>
    </location>
</feature>
<evidence type="ECO:0000313" key="3">
    <source>
        <dbReference type="Proteomes" id="UP001519460"/>
    </source>
</evidence>
<feature type="compositionally biased region" description="Basic and acidic residues" evidence="1">
    <location>
        <begin position="106"/>
        <end position="134"/>
    </location>
</feature>
<accession>A0ABD0M032</accession>
<proteinExistence type="predicted"/>
<organism evidence="2 3">
    <name type="scientific">Batillaria attramentaria</name>
    <dbReference type="NCBI Taxonomy" id="370345"/>
    <lineage>
        <taxon>Eukaryota</taxon>
        <taxon>Metazoa</taxon>
        <taxon>Spiralia</taxon>
        <taxon>Lophotrochozoa</taxon>
        <taxon>Mollusca</taxon>
        <taxon>Gastropoda</taxon>
        <taxon>Caenogastropoda</taxon>
        <taxon>Sorbeoconcha</taxon>
        <taxon>Cerithioidea</taxon>
        <taxon>Batillariidae</taxon>
        <taxon>Batillaria</taxon>
    </lineage>
</organism>
<comment type="caution">
    <text evidence="2">The sequence shown here is derived from an EMBL/GenBank/DDBJ whole genome shotgun (WGS) entry which is preliminary data.</text>
</comment>
<feature type="non-terminal residue" evidence="2">
    <location>
        <position position="164"/>
    </location>
</feature>
<dbReference type="EMBL" id="JACVVK020000012">
    <property type="protein sequence ID" value="KAK7505124.1"/>
    <property type="molecule type" value="Genomic_DNA"/>
</dbReference>
<reference evidence="2 3" key="1">
    <citation type="journal article" date="2023" name="Sci. Data">
        <title>Genome assembly of the Korean intertidal mud-creeper Batillaria attramentaria.</title>
        <authorList>
            <person name="Patra A.K."/>
            <person name="Ho P.T."/>
            <person name="Jun S."/>
            <person name="Lee S.J."/>
            <person name="Kim Y."/>
            <person name="Won Y.J."/>
        </authorList>
    </citation>
    <scope>NUCLEOTIDE SEQUENCE [LARGE SCALE GENOMIC DNA]</scope>
    <source>
        <strain evidence="2">Wonlab-2016</strain>
    </source>
</reference>